<proteinExistence type="predicted"/>
<comment type="caution">
    <text evidence="1">The sequence shown here is derived from an EMBL/GenBank/DDBJ whole genome shotgun (WGS) entry which is preliminary data.</text>
</comment>
<accession>A0ACB9A191</accession>
<evidence type="ECO:0000313" key="1">
    <source>
        <dbReference type="EMBL" id="KAI3703316.1"/>
    </source>
</evidence>
<protein>
    <submittedName>
        <fullName evidence="1">Uncharacterized protein</fullName>
    </submittedName>
</protein>
<organism evidence="1 2">
    <name type="scientific">Smallanthus sonchifolius</name>
    <dbReference type="NCBI Taxonomy" id="185202"/>
    <lineage>
        <taxon>Eukaryota</taxon>
        <taxon>Viridiplantae</taxon>
        <taxon>Streptophyta</taxon>
        <taxon>Embryophyta</taxon>
        <taxon>Tracheophyta</taxon>
        <taxon>Spermatophyta</taxon>
        <taxon>Magnoliopsida</taxon>
        <taxon>eudicotyledons</taxon>
        <taxon>Gunneridae</taxon>
        <taxon>Pentapetalae</taxon>
        <taxon>asterids</taxon>
        <taxon>campanulids</taxon>
        <taxon>Asterales</taxon>
        <taxon>Asteraceae</taxon>
        <taxon>Asteroideae</taxon>
        <taxon>Heliantheae alliance</taxon>
        <taxon>Millerieae</taxon>
        <taxon>Smallanthus</taxon>
    </lineage>
</organism>
<dbReference type="EMBL" id="CM042042">
    <property type="protein sequence ID" value="KAI3703316.1"/>
    <property type="molecule type" value="Genomic_DNA"/>
</dbReference>
<keyword evidence="2" id="KW-1185">Reference proteome</keyword>
<gene>
    <name evidence="1" type="ORF">L1987_73283</name>
</gene>
<sequence>MCLFFFCQGKSRPYGEIGTVTKDHGQLMLKSSHGLDEIKHSLTVSKEILKLLARVWTTDTNHDHHHPTSISLVSTLSHELNKARSHVSKLIQEQRTNQTAHESEEQDKIRFAVKTISRELETERKLRRQAERMNKKLGRELANTKSSLAKAVKKVESEKQATEVLDQLCQKMASSIEEHRVELEELKKDSERVRKEIEEEREMLRIADMLREERVHMKLIDAKHEYEDKHKQVNILARDLHELLEADNGIYHITPKVLSWYQSIDYKKVKNKNRTGKVVNDENALREEARGLSWLENNKDEVVNDEMTNEVVVGRNSDCIEWEFGLDMKKDSGELNECLEERVLAFSGSSTMKEYEDEMERYKLIKDLRDHIVSGSDLS</sequence>
<dbReference type="Proteomes" id="UP001056120">
    <property type="component" value="Linkage Group LG25"/>
</dbReference>
<reference evidence="1 2" key="2">
    <citation type="journal article" date="2022" name="Mol. Ecol. Resour.">
        <title>The genomes of chicory, endive, great burdock and yacon provide insights into Asteraceae paleo-polyploidization history and plant inulin production.</title>
        <authorList>
            <person name="Fan W."/>
            <person name="Wang S."/>
            <person name="Wang H."/>
            <person name="Wang A."/>
            <person name="Jiang F."/>
            <person name="Liu H."/>
            <person name="Zhao H."/>
            <person name="Xu D."/>
            <person name="Zhang Y."/>
        </authorList>
    </citation>
    <scope>NUCLEOTIDE SEQUENCE [LARGE SCALE GENOMIC DNA]</scope>
    <source>
        <strain evidence="2">cv. Yunnan</strain>
        <tissue evidence="1">Leaves</tissue>
    </source>
</reference>
<evidence type="ECO:0000313" key="2">
    <source>
        <dbReference type="Proteomes" id="UP001056120"/>
    </source>
</evidence>
<name>A0ACB9A191_9ASTR</name>
<reference evidence="2" key="1">
    <citation type="journal article" date="2022" name="Mol. Ecol. Resour.">
        <title>The genomes of chicory, endive, great burdock and yacon provide insights into Asteraceae palaeo-polyploidization history and plant inulin production.</title>
        <authorList>
            <person name="Fan W."/>
            <person name="Wang S."/>
            <person name="Wang H."/>
            <person name="Wang A."/>
            <person name="Jiang F."/>
            <person name="Liu H."/>
            <person name="Zhao H."/>
            <person name="Xu D."/>
            <person name="Zhang Y."/>
        </authorList>
    </citation>
    <scope>NUCLEOTIDE SEQUENCE [LARGE SCALE GENOMIC DNA]</scope>
    <source>
        <strain evidence="2">cv. Yunnan</strain>
    </source>
</reference>